<dbReference type="RefSeq" id="WP_209533055.1">
    <property type="nucleotide sequence ID" value="NZ_JAEEGA010000031.1"/>
</dbReference>
<reference evidence="1" key="1">
    <citation type="submission" date="2020-12" db="EMBL/GenBank/DDBJ databases">
        <title>Vagococcus allomyrinae sp. nov. and Enterococcus lavae sp. nov., isolated from the larvae of Allomyrina dichotoma.</title>
        <authorList>
            <person name="Lee S.D."/>
        </authorList>
    </citation>
    <scope>NUCLEOTIDE SEQUENCE</scope>
    <source>
        <strain evidence="1">BWB3-3</strain>
    </source>
</reference>
<accession>A0A940PJ48</accession>
<gene>
    <name evidence="1" type="ORF">I6N95_26300</name>
</gene>
<sequence length="93" mass="10763">MGIILRTINVIDFSNSTVIKKKKRQNIEQIETNVDGDIVIPIFVNKDQQARKKLKKIGISFTEEEFSGDYFRNVLLVVKQEQLADFIEGYLTE</sequence>
<evidence type="ECO:0000313" key="1">
    <source>
        <dbReference type="EMBL" id="MBP1044526.1"/>
    </source>
</evidence>
<dbReference type="AlphaFoldDB" id="A0A940PJ48"/>
<evidence type="ECO:0000313" key="2">
    <source>
        <dbReference type="Proteomes" id="UP000674938"/>
    </source>
</evidence>
<protein>
    <submittedName>
        <fullName evidence="1">Uncharacterized protein</fullName>
    </submittedName>
</protein>
<name>A0A940PJ48_9ENTE</name>
<proteinExistence type="predicted"/>
<dbReference type="Proteomes" id="UP000674938">
    <property type="component" value="Unassembled WGS sequence"/>
</dbReference>
<dbReference type="EMBL" id="JAEEGA010000031">
    <property type="protein sequence ID" value="MBP1044526.1"/>
    <property type="molecule type" value="Genomic_DNA"/>
</dbReference>
<organism evidence="1 2">
    <name type="scientific">Vagococcus allomyrinae</name>
    <dbReference type="NCBI Taxonomy" id="2794353"/>
    <lineage>
        <taxon>Bacteria</taxon>
        <taxon>Bacillati</taxon>
        <taxon>Bacillota</taxon>
        <taxon>Bacilli</taxon>
        <taxon>Lactobacillales</taxon>
        <taxon>Enterococcaceae</taxon>
        <taxon>Vagococcus</taxon>
    </lineage>
</organism>
<comment type="caution">
    <text evidence="1">The sequence shown here is derived from an EMBL/GenBank/DDBJ whole genome shotgun (WGS) entry which is preliminary data.</text>
</comment>
<keyword evidence="2" id="KW-1185">Reference proteome</keyword>